<organism evidence="3 4">
    <name type="scientific">Hemibagrus wyckioides</name>
    <dbReference type="NCBI Taxonomy" id="337641"/>
    <lineage>
        <taxon>Eukaryota</taxon>
        <taxon>Metazoa</taxon>
        <taxon>Chordata</taxon>
        <taxon>Craniata</taxon>
        <taxon>Vertebrata</taxon>
        <taxon>Euteleostomi</taxon>
        <taxon>Actinopterygii</taxon>
        <taxon>Neopterygii</taxon>
        <taxon>Teleostei</taxon>
        <taxon>Ostariophysi</taxon>
        <taxon>Siluriformes</taxon>
        <taxon>Bagridae</taxon>
        <taxon>Hemibagrus</taxon>
    </lineage>
</organism>
<evidence type="ECO:0000313" key="3">
    <source>
        <dbReference type="EMBL" id="KAG7318412.1"/>
    </source>
</evidence>
<sequence>MEVKHSISLAMLSEELKRRTQETLKLQEEVEQATKLTLEKMGRTFSSTDMPGNHISTNHESEGSPDFRVNTQHSYISPINSTDVDVNVASFQGRDVLKHALEDYSQQVSDLQKQLRETYELHELQKFNFRQSIIQLENKLQGSQTEKDILINLKLKESEKNTKLMEQLQASELELHLLKQAEGHKLMEADDKVKTLNRRAELMTQMLQDIFTRLSDYEKRSGKCSSLCYDGVFSPSQLHLGPAVEKALLDLENDNRGLQEKLQMAQRQLKDLQEQSQEKTECLLQEHKKRVEQLITSHEQKVAMLTEKLESSQTNTDGLEHQVEILKLQLQSQTSLHQSEMSDMKSELSLLRSDLLEKQKSYTAKVSVLEEALAHAKSLAEQVQKERDLLLQQAEDQDTQLCRLTTELRQTAEELCQERQRRHKLEQCGLGVQQLDNLVRSLREQCQAHEDIELDSEQQGTQKELLLGDKNTKCLHVRNQEQSSGVGRRLQSLDQWDAELPLKQQEMQHDCTQLEEAHTQVQALQTELELLKVRLEDGKNSGELLMRPLVALQQERNSLTMQLEQLRLDNQQLRAALLEAELRLSALEQEKTQQRAALSERASSLHQLTLEKQQMTSELESQRKKLEQIKEEHEALREEHSRKTEELQWQNSKLKAQRNTIRNDLEKAKSTLKALEGADEHGLKVALGIQKQITAKREQVDLLQSRVQMLEESTEKLTQEKNHQVMKSKRQAQMVLFERERRKRLETELEVCRSKENLLKSEIERLDTALHKVLLNLLIRMCSREDENRHNKMSDSFVECQEYIQKQQQEIMRLKLQHTLELKEGQNLRSTSARTCEHGQDLLPTNNICTSPITSPSISAQVSFQAHSASQLNISSRKCSPVLELQSLVKELRSVIDMEQSPDTFYTSLRRSRKDEVTRRVEGENRKTSTSISDREQDPVRVPNFNKQDMNGDFSANNKAGMRVCRPQHNSFTALGRRSPVHSLLTSDLPNNIFNSLRTQSPSLTAQTSFIKQAEIAGQTCKKTAEQADQPSEQSRGSSDKESRKDLYD</sequence>
<feature type="compositionally biased region" description="Polar residues" evidence="2">
    <location>
        <begin position="44"/>
        <end position="56"/>
    </location>
</feature>
<dbReference type="PANTHER" id="PTHR47615">
    <property type="entry name" value="COILED-COIL DOMAIN-CONTAINING PROTEIN 158"/>
    <property type="match status" value="1"/>
</dbReference>
<comment type="caution">
    <text evidence="3">The sequence shown here is derived from an EMBL/GenBank/DDBJ whole genome shotgun (WGS) entry which is preliminary data.</text>
</comment>
<feature type="compositionally biased region" description="Basic and acidic residues" evidence="2">
    <location>
        <begin position="913"/>
        <end position="939"/>
    </location>
</feature>
<feature type="compositionally biased region" description="Polar residues" evidence="2">
    <location>
        <begin position="1027"/>
        <end position="1037"/>
    </location>
</feature>
<dbReference type="Pfam" id="PF15921">
    <property type="entry name" value="CCDC158"/>
    <property type="match status" value="2"/>
</dbReference>
<feature type="coiled-coil region" evidence="1">
    <location>
        <begin position="94"/>
        <end position="121"/>
    </location>
</feature>
<feature type="coiled-coil region" evidence="1">
    <location>
        <begin position="366"/>
        <end position="400"/>
    </location>
</feature>
<evidence type="ECO:0000256" key="1">
    <source>
        <dbReference type="SAM" id="Coils"/>
    </source>
</evidence>
<keyword evidence="1" id="KW-0175">Coiled coil</keyword>
<name>A0A9D3SBY8_9TELE</name>
<feature type="compositionally biased region" description="Basic and acidic residues" evidence="2">
    <location>
        <begin position="1038"/>
        <end position="1049"/>
    </location>
</feature>
<dbReference type="EMBL" id="JAHKSW010000022">
    <property type="protein sequence ID" value="KAG7318412.1"/>
    <property type="molecule type" value="Genomic_DNA"/>
</dbReference>
<dbReference type="AlphaFoldDB" id="A0A9D3SBY8"/>
<dbReference type="InterPro" id="IPR031809">
    <property type="entry name" value="CCDC158"/>
</dbReference>
<evidence type="ECO:0008006" key="5">
    <source>
        <dbReference type="Google" id="ProtNLM"/>
    </source>
</evidence>
<dbReference type="PANTHER" id="PTHR47615:SF1">
    <property type="entry name" value="COILED-COIL DOMAIN-CONTAINING PROTEIN 158"/>
    <property type="match status" value="1"/>
</dbReference>
<proteinExistence type="predicted"/>
<dbReference type="Proteomes" id="UP000824219">
    <property type="component" value="Linkage Group LG22"/>
</dbReference>
<feature type="coiled-coil region" evidence="1">
    <location>
        <begin position="514"/>
        <end position="762"/>
    </location>
</feature>
<reference evidence="3 4" key="1">
    <citation type="submission" date="2021-06" db="EMBL/GenBank/DDBJ databases">
        <title>Chromosome-level genome assembly of the red-tail catfish (Hemibagrus wyckioides).</title>
        <authorList>
            <person name="Shao F."/>
        </authorList>
    </citation>
    <scope>NUCLEOTIDE SEQUENCE [LARGE SCALE GENOMIC DNA]</scope>
    <source>
        <strain evidence="3">EC202008001</strain>
        <tissue evidence="3">Blood</tissue>
    </source>
</reference>
<evidence type="ECO:0000313" key="4">
    <source>
        <dbReference type="Proteomes" id="UP000824219"/>
    </source>
</evidence>
<gene>
    <name evidence="3" type="ORF">KOW79_018167</name>
</gene>
<feature type="coiled-coil region" evidence="1">
    <location>
        <begin position="161"/>
        <end position="206"/>
    </location>
</feature>
<dbReference type="OrthoDB" id="10072099at2759"/>
<feature type="region of interest" description="Disordered" evidence="2">
    <location>
        <begin position="44"/>
        <end position="65"/>
    </location>
</feature>
<accession>A0A9D3SBY8</accession>
<evidence type="ECO:0000256" key="2">
    <source>
        <dbReference type="SAM" id="MobiDB-lite"/>
    </source>
</evidence>
<keyword evidence="4" id="KW-1185">Reference proteome</keyword>
<protein>
    <recommendedName>
        <fullName evidence="5">Coiled-coil domain-containing protein 158</fullName>
    </recommendedName>
</protein>
<feature type="region of interest" description="Disordered" evidence="2">
    <location>
        <begin position="1020"/>
        <end position="1049"/>
    </location>
</feature>
<feature type="region of interest" description="Disordered" evidence="2">
    <location>
        <begin position="913"/>
        <end position="950"/>
    </location>
</feature>
<feature type="coiled-coil region" evidence="1">
    <location>
        <begin position="248"/>
        <end position="315"/>
    </location>
</feature>